<protein>
    <recommendedName>
        <fullName evidence="1">SET domain-containing protein</fullName>
    </recommendedName>
</protein>
<dbReference type="Pfam" id="PF00856">
    <property type="entry name" value="SET"/>
    <property type="match status" value="1"/>
</dbReference>
<comment type="caution">
    <text evidence="2">The sequence shown here is derived from an EMBL/GenBank/DDBJ whole genome shotgun (WGS) entry which is preliminary data.</text>
</comment>
<dbReference type="Gene3D" id="2.170.270.10">
    <property type="entry name" value="SET domain"/>
    <property type="match status" value="1"/>
</dbReference>
<evidence type="ECO:0000313" key="2">
    <source>
        <dbReference type="EMBL" id="KAK1737514.1"/>
    </source>
</evidence>
<dbReference type="AlphaFoldDB" id="A0AAD8Y0S7"/>
<dbReference type="PROSITE" id="PS50280">
    <property type="entry name" value="SET"/>
    <property type="match status" value="1"/>
</dbReference>
<proteinExistence type="predicted"/>
<reference evidence="2" key="1">
    <citation type="submission" date="2023-06" db="EMBL/GenBank/DDBJ databases">
        <title>Survivors Of The Sea: Transcriptome response of Skeletonema marinoi to long-term dormancy.</title>
        <authorList>
            <person name="Pinder M.I.M."/>
            <person name="Kourtchenko O."/>
            <person name="Robertson E.K."/>
            <person name="Larsson T."/>
            <person name="Maumus F."/>
            <person name="Osuna-Cruz C.M."/>
            <person name="Vancaester E."/>
            <person name="Stenow R."/>
            <person name="Vandepoele K."/>
            <person name="Ploug H."/>
            <person name="Bruchert V."/>
            <person name="Godhe A."/>
            <person name="Topel M."/>
        </authorList>
    </citation>
    <scope>NUCLEOTIDE SEQUENCE</scope>
    <source>
        <strain evidence="2">R05AC</strain>
    </source>
</reference>
<sequence length="271" mass="29402">MLAASSAASSPLSHQRTIAFINPSPLTSPSSNNNDQYKSSSRLFAIPGVSSLTPEITSTFLQQQQQTSSSISTILSPQAIAASASITLTYLSLLLALDRPRGRLSIPDAANSLVINQSRVPNAGLGLFLSKSYPEGTVLGSYPGVLRPAEQFYSTKCRVYPQAVGYSWRFTDNKFVLDPTDDEGNIDMYCYGGGDALSNAVFKTLLSFMRVGTELTRINEPPIGAGGCNVSAREDLEKREVVFTLCRDVVVGQELFLDYGLDYDRSNYAPR</sequence>
<evidence type="ECO:0000259" key="1">
    <source>
        <dbReference type="PROSITE" id="PS50280"/>
    </source>
</evidence>
<dbReference type="EMBL" id="JATAAI010000025">
    <property type="protein sequence ID" value="KAK1737514.1"/>
    <property type="molecule type" value="Genomic_DNA"/>
</dbReference>
<feature type="domain" description="SET" evidence="1">
    <location>
        <begin position="111"/>
        <end position="260"/>
    </location>
</feature>
<dbReference type="InterPro" id="IPR046341">
    <property type="entry name" value="SET_dom_sf"/>
</dbReference>
<gene>
    <name evidence="2" type="ORF">QTG54_011800</name>
</gene>
<accession>A0AAD8Y0S7</accession>
<dbReference type="InterPro" id="IPR001214">
    <property type="entry name" value="SET_dom"/>
</dbReference>
<organism evidence="2 3">
    <name type="scientific">Skeletonema marinoi</name>
    <dbReference type="NCBI Taxonomy" id="267567"/>
    <lineage>
        <taxon>Eukaryota</taxon>
        <taxon>Sar</taxon>
        <taxon>Stramenopiles</taxon>
        <taxon>Ochrophyta</taxon>
        <taxon>Bacillariophyta</taxon>
        <taxon>Coscinodiscophyceae</taxon>
        <taxon>Thalassiosirophycidae</taxon>
        <taxon>Thalassiosirales</taxon>
        <taxon>Skeletonemataceae</taxon>
        <taxon>Skeletonema</taxon>
        <taxon>Skeletonema marinoi-dohrnii complex</taxon>
    </lineage>
</organism>
<keyword evidence="3" id="KW-1185">Reference proteome</keyword>
<evidence type="ECO:0000313" key="3">
    <source>
        <dbReference type="Proteomes" id="UP001224775"/>
    </source>
</evidence>
<name>A0AAD8Y0S7_9STRA</name>
<dbReference type="Proteomes" id="UP001224775">
    <property type="component" value="Unassembled WGS sequence"/>
</dbReference>
<dbReference type="SUPFAM" id="SSF82199">
    <property type="entry name" value="SET domain"/>
    <property type="match status" value="1"/>
</dbReference>